<dbReference type="InterPro" id="IPR037479">
    <property type="entry name" value="Tauto_MSAD"/>
</dbReference>
<dbReference type="Pfam" id="PF14552">
    <property type="entry name" value="Tautomerase_2"/>
    <property type="match status" value="1"/>
</dbReference>
<gene>
    <name evidence="1" type="ORF">H4W29_002521</name>
</gene>
<dbReference type="EMBL" id="JADBEC010000001">
    <property type="protein sequence ID" value="MBE1505340.1"/>
    <property type="molecule type" value="Genomic_DNA"/>
</dbReference>
<evidence type="ECO:0000313" key="1">
    <source>
        <dbReference type="EMBL" id="MBE1505340.1"/>
    </source>
</evidence>
<evidence type="ECO:0000313" key="2">
    <source>
        <dbReference type="Proteomes" id="UP000620262"/>
    </source>
</evidence>
<protein>
    <submittedName>
        <fullName evidence="1">Phenylpyruvate tautomerase PptA (4-oxalocrotonate tautomerase family)</fullName>
    </submittedName>
</protein>
<organism evidence="1 2">
    <name type="scientific">Rhizobium viscosum</name>
    <name type="common">Arthrobacter viscosus</name>
    <dbReference type="NCBI Taxonomy" id="1673"/>
    <lineage>
        <taxon>Bacteria</taxon>
        <taxon>Pseudomonadati</taxon>
        <taxon>Pseudomonadota</taxon>
        <taxon>Alphaproteobacteria</taxon>
        <taxon>Hyphomicrobiales</taxon>
        <taxon>Rhizobiaceae</taxon>
        <taxon>Rhizobium/Agrobacterium group</taxon>
        <taxon>Rhizobium</taxon>
    </lineage>
</organism>
<proteinExistence type="predicted"/>
<keyword evidence="2" id="KW-1185">Reference proteome</keyword>
<reference evidence="1 2" key="1">
    <citation type="submission" date="2020-10" db="EMBL/GenBank/DDBJ databases">
        <title>Sequencing the genomes of 1000 actinobacteria strains.</title>
        <authorList>
            <person name="Klenk H.-P."/>
        </authorList>
    </citation>
    <scope>NUCLEOTIDE SEQUENCE [LARGE SCALE GENOMIC DNA]</scope>
    <source>
        <strain evidence="1 2">DSM 7307</strain>
    </source>
</reference>
<dbReference type="Gene3D" id="3.30.429.10">
    <property type="entry name" value="Macrophage Migration Inhibitory Factor"/>
    <property type="match status" value="1"/>
</dbReference>
<dbReference type="InterPro" id="IPR014347">
    <property type="entry name" value="Tautomerase/MIF_sf"/>
</dbReference>
<name>A0ABR9IQ94_RHIVS</name>
<dbReference type="Proteomes" id="UP000620262">
    <property type="component" value="Unassembled WGS sequence"/>
</dbReference>
<sequence>MPFARISLLKGKSPDYLRALSDSLHKAMVETFNVPPADRFQIIHQHEPGELIFDRNYLSGPRSDDFVLISITTGKPRTTEMRKAFFRRAAELLQQLPGLRPEDVMIVISTSEPDEWSFGDGLAQMAEPGWEARARGVPA</sequence>
<comment type="caution">
    <text evidence="1">The sequence shown here is derived from an EMBL/GenBank/DDBJ whole genome shotgun (WGS) entry which is preliminary data.</text>
</comment>
<accession>A0ABR9IQ94</accession>
<dbReference type="PANTHER" id="PTHR38460:SF1">
    <property type="entry name" value="TAUTOMERASE YOLI-RELATED"/>
    <property type="match status" value="1"/>
</dbReference>
<dbReference type="SUPFAM" id="SSF55331">
    <property type="entry name" value="Tautomerase/MIF"/>
    <property type="match status" value="1"/>
</dbReference>
<dbReference type="RefSeq" id="WP_192729215.1">
    <property type="nucleotide sequence ID" value="NZ_BAAAVL010000006.1"/>
</dbReference>
<dbReference type="PANTHER" id="PTHR38460">
    <property type="entry name" value="TAUTOMERASE YOLI-RELATED"/>
    <property type="match status" value="1"/>
</dbReference>